<keyword evidence="2" id="KW-0784">Thiamine biosynthesis</keyword>
<evidence type="ECO:0000313" key="4">
    <source>
        <dbReference type="EMBL" id="SLN18884.1"/>
    </source>
</evidence>
<keyword evidence="5" id="KW-1185">Reference proteome</keyword>
<dbReference type="SUPFAM" id="SSF51391">
    <property type="entry name" value="Thiamin phosphate synthase"/>
    <property type="match status" value="1"/>
</dbReference>
<proteinExistence type="predicted"/>
<sequence length="206" mass="21930">MAEIERPQIYLITPPEIELSTFPDALAGVLDAEEIACVRLALATKDEDRLARAADAVREVCHARDIALVIESHVMLVERLGLDGVHLVDGGRSLRKVRKALGGDAIVGAYCGASRHDGLVAGEAGADYVAFGPVGTTPLGDGTIAEAELFQWWSEMIEVPVVAEGALTEDLVRKLAPITDFFGIGEEIWRSDSPAAALRALVAEMG</sequence>
<dbReference type="PANTHER" id="PTHR20857">
    <property type="entry name" value="THIAMINE-PHOSPHATE PYROPHOSPHORYLASE"/>
    <property type="match status" value="1"/>
</dbReference>
<dbReference type="AlphaFoldDB" id="A0A1Y5RJC1"/>
<evidence type="ECO:0000256" key="2">
    <source>
        <dbReference type="ARBA" id="ARBA00022977"/>
    </source>
</evidence>
<dbReference type="RefSeq" id="WP_085867237.1">
    <property type="nucleotide sequence ID" value="NZ_FWFQ01000003.1"/>
</dbReference>
<dbReference type="Proteomes" id="UP000193409">
    <property type="component" value="Unassembled WGS sequence"/>
</dbReference>
<dbReference type="Gene3D" id="3.20.20.70">
    <property type="entry name" value="Aldolase class I"/>
    <property type="match status" value="1"/>
</dbReference>
<dbReference type="InterPro" id="IPR036206">
    <property type="entry name" value="ThiamineP_synth_sf"/>
</dbReference>
<comment type="pathway">
    <text evidence="1">Cofactor biosynthesis; thiamine diphosphate biosynthesis.</text>
</comment>
<evidence type="ECO:0000259" key="3">
    <source>
        <dbReference type="Pfam" id="PF02581"/>
    </source>
</evidence>
<dbReference type="Pfam" id="PF02581">
    <property type="entry name" value="TMP-TENI"/>
    <property type="match status" value="1"/>
</dbReference>
<dbReference type="InterPro" id="IPR022998">
    <property type="entry name" value="ThiamineP_synth_TenI"/>
</dbReference>
<dbReference type="CDD" id="cd00564">
    <property type="entry name" value="TMP_TenI"/>
    <property type="match status" value="1"/>
</dbReference>
<dbReference type="InterPro" id="IPR013785">
    <property type="entry name" value="Aldolase_TIM"/>
</dbReference>
<dbReference type="OrthoDB" id="7159061at2"/>
<gene>
    <name evidence="4" type="ORF">PSA7680_00668</name>
</gene>
<organism evidence="4 5">
    <name type="scientific">Pseudoruegeria aquimaris</name>
    <dbReference type="NCBI Taxonomy" id="393663"/>
    <lineage>
        <taxon>Bacteria</taxon>
        <taxon>Pseudomonadati</taxon>
        <taxon>Pseudomonadota</taxon>
        <taxon>Alphaproteobacteria</taxon>
        <taxon>Rhodobacterales</taxon>
        <taxon>Roseobacteraceae</taxon>
        <taxon>Pseudoruegeria</taxon>
    </lineage>
</organism>
<dbReference type="PANTHER" id="PTHR20857:SF23">
    <property type="entry name" value="THIAMINE BIOSYNTHETIC BIFUNCTIONAL ENZYME"/>
    <property type="match status" value="1"/>
</dbReference>
<evidence type="ECO:0000313" key="5">
    <source>
        <dbReference type="Proteomes" id="UP000193409"/>
    </source>
</evidence>
<dbReference type="EMBL" id="FWFQ01000003">
    <property type="protein sequence ID" value="SLN18884.1"/>
    <property type="molecule type" value="Genomic_DNA"/>
</dbReference>
<dbReference type="GO" id="GO:0005737">
    <property type="term" value="C:cytoplasm"/>
    <property type="evidence" value="ECO:0007669"/>
    <property type="project" value="TreeGrafter"/>
</dbReference>
<dbReference type="GO" id="GO:0004789">
    <property type="term" value="F:thiamine-phosphate diphosphorylase activity"/>
    <property type="evidence" value="ECO:0007669"/>
    <property type="project" value="TreeGrafter"/>
</dbReference>
<feature type="domain" description="Thiamine phosphate synthase/TenI" evidence="3">
    <location>
        <begin position="9"/>
        <end position="175"/>
    </location>
</feature>
<protein>
    <submittedName>
        <fullName evidence="4">Thiamine-phosphate pyrophosphorylase</fullName>
    </submittedName>
</protein>
<evidence type="ECO:0000256" key="1">
    <source>
        <dbReference type="ARBA" id="ARBA00004948"/>
    </source>
</evidence>
<dbReference type="GO" id="GO:0009228">
    <property type="term" value="P:thiamine biosynthetic process"/>
    <property type="evidence" value="ECO:0007669"/>
    <property type="project" value="UniProtKB-KW"/>
</dbReference>
<reference evidence="4 5" key="1">
    <citation type="submission" date="2017-03" db="EMBL/GenBank/DDBJ databases">
        <authorList>
            <person name="Afonso C.L."/>
            <person name="Miller P.J."/>
            <person name="Scott M.A."/>
            <person name="Spackman E."/>
            <person name="Goraichik I."/>
            <person name="Dimitrov K.M."/>
            <person name="Suarez D.L."/>
            <person name="Swayne D.E."/>
        </authorList>
    </citation>
    <scope>NUCLEOTIDE SEQUENCE [LARGE SCALE GENOMIC DNA]</scope>
    <source>
        <strain evidence="4 5">CECT 7680</strain>
    </source>
</reference>
<name>A0A1Y5RJC1_9RHOB</name>
<accession>A0A1Y5RJC1</accession>